<dbReference type="Proteomes" id="UP001555786">
    <property type="component" value="Unassembled WGS sequence"/>
</dbReference>
<dbReference type="InterPro" id="IPR011990">
    <property type="entry name" value="TPR-like_helical_dom_sf"/>
</dbReference>
<dbReference type="EMBL" id="JBFNQD010000010">
    <property type="protein sequence ID" value="MEW9308799.1"/>
    <property type="molecule type" value="Genomic_DNA"/>
</dbReference>
<name>A0ABV3PT32_9HYPH</name>
<protein>
    <submittedName>
        <fullName evidence="1">Tetratricopeptide repeat protein</fullName>
    </submittedName>
</protein>
<evidence type="ECO:0000313" key="1">
    <source>
        <dbReference type="EMBL" id="MEW9308799.1"/>
    </source>
</evidence>
<proteinExistence type="predicted"/>
<comment type="caution">
    <text evidence="1">The sequence shown here is derived from an EMBL/GenBank/DDBJ whole genome shotgun (WGS) entry which is preliminary data.</text>
</comment>
<dbReference type="RefSeq" id="WP_367625730.1">
    <property type="nucleotide sequence ID" value="NZ_JBFNQD010000010.1"/>
</dbReference>
<organism evidence="1 2">
    <name type="scientific">Labrys neptuniae</name>
    <dbReference type="NCBI Taxonomy" id="376174"/>
    <lineage>
        <taxon>Bacteria</taxon>
        <taxon>Pseudomonadati</taxon>
        <taxon>Pseudomonadota</taxon>
        <taxon>Alphaproteobacteria</taxon>
        <taxon>Hyphomicrobiales</taxon>
        <taxon>Xanthobacteraceae</taxon>
        <taxon>Labrys</taxon>
    </lineage>
</organism>
<accession>A0ABV3PT32</accession>
<sequence length="559" mass="62594">MSAPSHTDRDKALALHRNGQIEQAIAAYTALLTHQPDSADILGLLGVANEQVGHLDEAERLLRLSLLDRRSVPLAYRNLNNLLGLLIESARQEEAKAAAETYSPCTWPTGRVPDAVEHGTIVSLVSALKDIGLANRALATGFPLLSTMGEDVEFALLIAEMLHDAGRNDEAFVALDRDFGPGEELPNLHAVRAALAHERDDRAACGQSSQRFVASMPILLAEAASSQQFVLAVFNRSPEFIADFRQPYDHHYSGNFPSQLAQVFADRFRFMSILADSPTAADALRGMPRPALALNNVVNAEQLMVEDTLQRVGALEDSLGIKVINHPKLAVQATRQKNSERFANIPGIIFPKVYRYQSGREQRPALIEDIENRCGYPAIIRTVFQQMGAGTWRIDDRQALHEALEKLDGLQFYAITYAQTRHADGRFRALRAAFVNKQPLVVRADYSDHWNVRARRTPGQQAFYRENPRLLEIANRIVLDPERELGRNIYGKLRTIAEVMPLEIFGMDFDLTEDGNLLIFEINATMNLLSTSPDGFEYPRESEKKLLHYIEDFFLQKTK</sequence>
<keyword evidence="2" id="KW-1185">Reference proteome</keyword>
<evidence type="ECO:0000313" key="2">
    <source>
        <dbReference type="Proteomes" id="UP001555786"/>
    </source>
</evidence>
<dbReference type="SUPFAM" id="SSF48452">
    <property type="entry name" value="TPR-like"/>
    <property type="match status" value="1"/>
</dbReference>
<dbReference type="SUPFAM" id="SSF56059">
    <property type="entry name" value="Glutathione synthetase ATP-binding domain-like"/>
    <property type="match status" value="1"/>
</dbReference>
<dbReference type="Pfam" id="PF14559">
    <property type="entry name" value="TPR_19"/>
    <property type="match status" value="1"/>
</dbReference>
<gene>
    <name evidence="1" type="ORF">ABXS05_24830</name>
</gene>
<dbReference type="Gene3D" id="1.25.40.10">
    <property type="entry name" value="Tetratricopeptide repeat domain"/>
    <property type="match status" value="1"/>
</dbReference>
<reference evidence="1 2" key="1">
    <citation type="submission" date="2024-07" db="EMBL/GenBank/DDBJ databases">
        <title>Description of Labrys sedimenti sp. nov., isolated from a diclofenac-degrading enrichment culture.</title>
        <authorList>
            <person name="Tancsics A."/>
            <person name="Csepanyi A."/>
        </authorList>
    </citation>
    <scope>NUCLEOTIDE SEQUENCE [LARGE SCALE GENOMIC DNA]</scope>
    <source>
        <strain evidence="1 2">LMG 23578</strain>
    </source>
</reference>